<evidence type="ECO:0000313" key="1">
    <source>
        <dbReference type="EMBL" id="KAK9085984.1"/>
    </source>
</evidence>
<comment type="caution">
    <text evidence="1">The sequence shown here is derived from an EMBL/GenBank/DDBJ whole genome shotgun (WGS) entry which is preliminary data.</text>
</comment>
<gene>
    <name evidence="1" type="ORF">Sjap_026395</name>
</gene>
<protein>
    <submittedName>
        <fullName evidence="1">Uncharacterized protein</fullName>
    </submittedName>
</protein>
<accession>A0AAP0E3M9</accession>
<reference evidence="1 2" key="1">
    <citation type="submission" date="2024-01" db="EMBL/GenBank/DDBJ databases">
        <title>Genome assemblies of Stephania.</title>
        <authorList>
            <person name="Yang L."/>
        </authorList>
    </citation>
    <scope>NUCLEOTIDE SEQUENCE [LARGE SCALE GENOMIC DNA]</scope>
    <source>
        <strain evidence="1">QJT</strain>
        <tissue evidence="1">Leaf</tissue>
    </source>
</reference>
<dbReference type="Proteomes" id="UP001417504">
    <property type="component" value="Unassembled WGS sequence"/>
</dbReference>
<organism evidence="1 2">
    <name type="scientific">Stephania japonica</name>
    <dbReference type="NCBI Taxonomy" id="461633"/>
    <lineage>
        <taxon>Eukaryota</taxon>
        <taxon>Viridiplantae</taxon>
        <taxon>Streptophyta</taxon>
        <taxon>Embryophyta</taxon>
        <taxon>Tracheophyta</taxon>
        <taxon>Spermatophyta</taxon>
        <taxon>Magnoliopsida</taxon>
        <taxon>Ranunculales</taxon>
        <taxon>Menispermaceae</taxon>
        <taxon>Menispermoideae</taxon>
        <taxon>Cissampelideae</taxon>
        <taxon>Stephania</taxon>
    </lineage>
</organism>
<name>A0AAP0E3M9_9MAGN</name>
<keyword evidence="2" id="KW-1185">Reference proteome</keyword>
<proteinExistence type="predicted"/>
<dbReference type="AlphaFoldDB" id="A0AAP0E3M9"/>
<sequence>MGEEETEAEYIAKLKDIANQAQQLSKKYFSKNLVQKAIKSLPAKYNVKVAAIQENWGLKELRFEELMWSLTTYEMHLNLQKKSRELVLKAVEQYFPSNKSTAWEEVDVFTLSGDYVWVWPHRCRSWTELREQSPSVLV</sequence>
<dbReference type="EMBL" id="JBBNAE010000011">
    <property type="protein sequence ID" value="KAK9085984.1"/>
    <property type="molecule type" value="Genomic_DNA"/>
</dbReference>
<evidence type="ECO:0000313" key="2">
    <source>
        <dbReference type="Proteomes" id="UP001417504"/>
    </source>
</evidence>